<name>A0AAE8SQF1_9HYPO</name>
<comment type="caution">
    <text evidence="1">The sequence shown here is derived from an EMBL/GenBank/DDBJ whole genome shotgun (WGS) entry which is preliminary data.</text>
</comment>
<accession>A0AAE8SQF1</accession>
<evidence type="ECO:0000313" key="1">
    <source>
        <dbReference type="EMBL" id="SPJ93299.1"/>
    </source>
</evidence>
<evidence type="ECO:0000313" key="2">
    <source>
        <dbReference type="Proteomes" id="UP001187734"/>
    </source>
</evidence>
<proteinExistence type="predicted"/>
<organism evidence="1 2">
    <name type="scientific">Fusarium torulosum</name>
    <dbReference type="NCBI Taxonomy" id="33205"/>
    <lineage>
        <taxon>Eukaryota</taxon>
        <taxon>Fungi</taxon>
        <taxon>Dikarya</taxon>
        <taxon>Ascomycota</taxon>
        <taxon>Pezizomycotina</taxon>
        <taxon>Sordariomycetes</taxon>
        <taxon>Hypocreomycetidae</taxon>
        <taxon>Hypocreales</taxon>
        <taxon>Nectriaceae</taxon>
        <taxon>Fusarium</taxon>
    </lineage>
</organism>
<dbReference type="Proteomes" id="UP001187734">
    <property type="component" value="Unassembled WGS sequence"/>
</dbReference>
<sequence length="112" mass="12869">MAPSFETIGEHWKVTRSQMIHRLLPTGLRDQNIHLEIEDNHETHHGYKTRLQATGPSFERHLSQIFVPNFSITSNNKRFRPTLGPALTKLIASSGVEAPTFFPLPILRCRWP</sequence>
<dbReference type="AlphaFoldDB" id="A0AAE8SQF1"/>
<gene>
    <name evidence="1" type="ORF">FTOL_13905</name>
</gene>
<keyword evidence="2" id="KW-1185">Reference proteome</keyword>
<reference evidence="1" key="1">
    <citation type="submission" date="2018-03" db="EMBL/GenBank/DDBJ databases">
        <authorList>
            <person name="Guldener U."/>
        </authorList>
    </citation>
    <scope>NUCLEOTIDE SEQUENCE</scope>
</reference>
<dbReference type="EMBL" id="ONZP01001181">
    <property type="protein sequence ID" value="SPJ93299.1"/>
    <property type="molecule type" value="Genomic_DNA"/>
</dbReference>
<protein>
    <submittedName>
        <fullName evidence="1">Uncharacterized protein</fullName>
    </submittedName>
</protein>